<dbReference type="Pfam" id="PF00501">
    <property type="entry name" value="AMP-binding"/>
    <property type="match status" value="1"/>
</dbReference>
<dbReference type="InterPro" id="IPR000873">
    <property type="entry name" value="AMP-dep_synth/lig_dom"/>
</dbReference>
<accession>A0A0S8FVE4</accession>
<reference evidence="3 4" key="1">
    <citation type="journal article" date="2015" name="Microbiome">
        <title>Genomic resolution of linkages in carbon, nitrogen, and sulfur cycling among widespread estuary sediment bacteria.</title>
        <authorList>
            <person name="Baker B.J."/>
            <person name="Lazar C.S."/>
            <person name="Teske A.P."/>
            <person name="Dick G.J."/>
        </authorList>
    </citation>
    <scope>NUCLEOTIDE SEQUENCE [LARGE SCALE GENOMIC DNA]</scope>
    <source>
        <strain evidence="3">SM23_42</strain>
    </source>
</reference>
<dbReference type="PROSITE" id="PS00455">
    <property type="entry name" value="AMP_BINDING"/>
    <property type="match status" value="1"/>
</dbReference>
<dbReference type="SUPFAM" id="SSF56801">
    <property type="entry name" value="Acetyl-CoA synthetase-like"/>
    <property type="match status" value="1"/>
</dbReference>
<name>A0A0S8FVE4_UNCW3</name>
<sequence>MNKEIHLLGDVFERSVSNFPDKLALKKGDTTYTYRQLKAEVVKLKNHLLELGLKKGDKFAVMGENSPEWAISYLGIVRAGLVCVPVDRLSQDAEIIHILTQSEAKGIIVSESYLEKIDDLKGELKNIKWVISMAGIKKLSPKKDYPVTDIDPKGLAVLIFTSGTTGTSKAVMLSHYNIMCNMKSVERFIEINEKDSLCSIIPMHHTFEGTAGFLFPLFRGASIYYPASLKPTDILATMKESKVTCLIAVPLLFEKFVGAVYRKVASAPLSTKVMFNAISGIGSVIPFLRKPLFARVRREMGLGHLRIACAGGAALTEKVAKALQLLAIPILQGYGLTETSPVLSVSPLEKPKVKSVGVPIPDVEIKVADPDENGIGEIIARGPNIMLGYYKNEKATNEVLKDGWLYTGDLGYTDEEGYVYITGRKKSLIVTQTGKNVQPEEIEAKLIKSEWVKEVLVIPRIDQETKKEQICALIFPDYERLEQHSQEKGITMSETDIENMYKELVREVNEDLPIYKKVTEFEIRDEEFPKTTTQKIKRHLFIERGVRV</sequence>
<dbReference type="GO" id="GO:0016020">
    <property type="term" value="C:membrane"/>
    <property type="evidence" value="ECO:0007669"/>
    <property type="project" value="TreeGrafter"/>
</dbReference>
<evidence type="ECO:0000256" key="1">
    <source>
        <dbReference type="ARBA" id="ARBA00024484"/>
    </source>
</evidence>
<dbReference type="STRING" id="1703779.AMJ83_00090"/>
<protein>
    <recommendedName>
        <fullName evidence="2">AMP-dependent synthetase/ligase domain-containing protein</fullName>
    </recommendedName>
</protein>
<dbReference type="Gene3D" id="3.30.300.30">
    <property type="match status" value="1"/>
</dbReference>
<dbReference type="Proteomes" id="UP000051373">
    <property type="component" value="Unassembled WGS sequence"/>
</dbReference>
<dbReference type="InterPro" id="IPR020845">
    <property type="entry name" value="AMP-binding_CS"/>
</dbReference>
<dbReference type="AlphaFoldDB" id="A0A0S8FVE4"/>
<evidence type="ECO:0000313" key="3">
    <source>
        <dbReference type="EMBL" id="KPK64647.1"/>
    </source>
</evidence>
<dbReference type="PANTHER" id="PTHR43272:SF52">
    <property type="entry name" value="AMP-DEPENDENT SYNTHETASE_LIGASE DOMAIN-CONTAINING PROTEIN"/>
    <property type="match status" value="1"/>
</dbReference>
<dbReference type="InterPro" id="IPR042099">
    <property type="entry name" value="ANL_N_sf"/>
</dbReference>
<proteinExistence type="predicted"/>
<dbReference type="GO" id="GO:0004467">
    <property type="term" value="F:long-chain fatty acid-CoA ligase activity"/>
    <property type="evidence" value="ECO:0007669"/>
    <property type="project" value="UniProtKB-EC"/>
</dbReference>
<dbReference type="PATRIC" id="fig|1703779.3.peg.92"/>
<comment type="caution">
    <text evidence="3">The sequence shown here is derived from an EMBL/GenBank/DDBJ whole genome shotgun (WGS) entry which is preliminary data.</text>
</comment>
<dbReference type="Pfam" id="PF23562">
    <property type="entry name" value="AMP-binding_C_3"/>
    <property type="match status" value="1"/>
</dbReference>
<dbReference type="EMBL" id="LJUJ01000001">
    <property type="protein sequence ID" value="KPK64647.1"/>
    <property type="molecule type" value="Genomic_DNA"/>
</dbReference>
<gene>
    <name evidence="3" type="ORF">AMJ83_00090</name>
</gene>
<dbReference type="Gene3D" id="3.40.50.12780">
    <property type="entry name" value="N-terminal domain of ligase-like"/>
    <property type="match status" value="1"/>
</dbReference>
<comment type="catalytic activity">
    <reaction evidence="1">
        <text>a long-chain fatty acid + ATP + CoA = a long-chain fatty acyl-CoA + AMP + diphosphate</text>
        <dbReference type="Rhea" id="RHEA:15421"/>
        <dbReference type="ChEBI" id="CHEBI:30616"/>
        <dbReference type="ChEBI" id="CHEBI:33019"/>
        <dbReference type="ChEBI" id="CHEBI:57287"/>
        <dbReference type="ChEBI" id="CHEBI:57560"/>
        <dbReference type="ChEBI" id="CHEBI:83139"/>
        <dbReference type="ChEBI" id="CHEBI:456215"/>
        <dbReference type="EC" id="6.2.1.3"/>
    </reaction>
    <physiologicalReaction direction="left-to-right" evidence="1">
        <dbReference type="Rhea" id="RHEA:15422"/>
    </physiologicalReaction>
</comment>
<organism evidence="3 4">
    <name type="scientific">candidate division WOR_3 bacterium SM23_42</name>
    <dbReference type="NCBI Taxonomy" id="1703779"/>
    <lineage>
        <taxon>Bacteria</taxon>
        <taxon>Bacteria division WOR-3</taxon>
    </lineage>
</organism>
<evidence type="ECO:0000313" key="4">
    <source>
        <dbReference type="Proteomes" id="UP000051373"/>
    </source>
</evidence>
<dbReference type="InterPro" id="IPR045851">
    <property type="entry name" value="AMP-bd_C_sf"/>
</dbReference>
<evidence type="ECO:0000259" key="2">
    <source>
        <dbReference type="Pfam" id="PF00501"/>
    </source>
</evidence>
<dbReference type="PANTHER" id="PTHR43272">
    <property type="entry name" value="LONG-CHAIN-FATTY-ACID--COA LIGASE"/>
    <property type="match status" value="1"/>
</dbReference>
<feature type="domain" description="AMP-dependent synthetase/ligase" evidence="2">
    <location>
        <begin position="12"/>
        <end position="390"/>
    </location>
</feature>